<dbReference type="PIRSF" id="PIRSF005859">
    <property type="entry name" value="PBR"/>
    <property type="match status" value="1"/>
</dbReference>
<evidence type="ECO:0000313" key="7">
    <source>
        <dbReference type="EMBL" id="KIP10722.1"/>
    </source>
</evidence>
<dbReference type="Proteomes" id="UP000053257">
    <property type="component" value="Unassembled WGS sequence"/>
</dbReference>
<dbReference type="OrthoDB" id="8841220at2759"/>
<evidence type="ECO:0000256" key="2">
    <source>
        <dbReference type="ARBA" id="ARBA00007524"/>
    </source>
</evidence>
<proteinExistence type="inferred from homology"/>
<feature type="transmembrane region" description="Helical" evidence="6">
    <location>
        <begin position="54"/>
        <end position="78"/>
    </location>
</feature>
<dbReference type="InterPro" id="IPR004307">
    <property type="entry name" value="TspO_MBR"/>
</dbReference>
<dbReference type="PANTHER" id="PTHR10057">
    <property type="entry name" value="PERIPHERAL-TYPE BENZODIAZEPINE RECEPTOR"/>
    <property type="match status" value="1"/>
</dbReference>
<feature type="transmembrane region" description="Helical" evidence="6">
    <location>
        <begin position="153"/>
        <end position="173"/>
    </location>
</feature>
<evidence type="ECO:0000256" key="3">
    <source>
        <dbReference type="ARBA" id="ARBA00022692"/>
    </source>
</evidence>
<dbReference type="FunFam" id="1.20.1260.100:FF:000001">
    <property type="entry name" value="translocator protein 2"/>
    <property type="match status" value="1"/>
</dbReference>
<keyword evidence="4 6" id="KW-1133">Transmembrane helix</keyword>
<keyword evidence="3 6" id="KW-0812">Transmembrane</keyword>
<dbReference type="InterPro" id="IPR038330">
    <property type="entry name" value="TspO/MBR-related_sf"/>
</dbReference>
<reference evidence="7 8" key="1">
    <citation type="journal article" date="2014" name="PLoS Genet.">
        <title>Analysis of the Phlebiopsis gigantea genome, transcriptome and secretome provides insight into its pioneer colonization strategies of wood.</title>
        <authorList>
            <person name="Hori C."/>
            <person name="Ishida T."/>
            <person name="Igarashi K."/>
            <person name="Samejima M."/>
            <person name="Suzuki H."/>
            <person name="Master E."/>
            <person name="Ferreira P."/>
            <person name="Ruiz-Duenas F.J."/>
            <person name="Held B."/>
            <person name="Canessa P."/>
            <person name="Larrondo L.F."/>
            <person name="Schmoll M."/>
            <person name="Druzhinina I.S."/>
            <person name="Kubicek C.P."/>
            <person name="Gaskell J.A."/>
            <person name="Kersten P."/>
            <person name="St John F."/>
            <person name="Glasner J."/>
            <person name="Sabat G."/>
            <person name="Splinter BonDurant S."/>
            <person name="Syed K."/>
            <person name="Yadav J."/>
            <person name="Mgbeahuruike A.C."/>
            <person name="Kovalchuk A."/>
            <person name="Asiegbu F.O."/>
            <person name="Lackner G."/>
            <person name="Hoffmeister D."/>
            <person name="Rencoret J."/>
            <person name="Gutierrez A."/>
            <person name="Sun H."/>
            <person name="Lindquist E."/>
            <person name="Barry K."/>
            <person name="Riley R."/>
            <person name="Grigoriev I.V."/>
            <person name="Henrissat B."/>
            <person name="Kues U."/>
            <person name="Berka R.M."/>
            <person name="Martinez A.T."/>
            <person name="Covert S.F."/>
            <person name="Blanchette R.A."/>
            <person name="Cullen D."/>
        </authorList>
    </citation>
    <scope>NUCLEOTIDE SEQUENCE [LARGE SCALE GENOMIC DNA]</scope>
    <source>
        <strain evidence="7 8">11061_1 CR5-6</strain>
    </source>
</reference>
<gene>
    <name evidence="7" type="ORF">PHLGIDRAFT_100874</name>
</gene>
<comment type="subcellular location">
    <subcellularLocation>
        <location evidence="1">Membrane</location>
        <topology evidence="1">Multi-pass membrane protein</topology>
    </subcellularLocation>
</comment>
<dbReference type="CDD" id="cd15904">
    <property type="entry name" value="TSPO_MBR"/>
    <property type="match status" value="1"/>
</dbReference>
<evidence type="ECO:0000256" key="5">
    <source>
        <dbReference type="ARBA" id="ARBA00023136"/>
    </source>
</evidence>
<dbReference type="PANTHER" id="PTHR10057:SF0">
    <property type="entry name" value="TRANSLOCATOR PROTEIN"/>
    <property type="match status" value="1"/>
</dbReference>
<name>A0A0C3SC98_PHLG1</name>
<dbReference type="STRING" id="745531.A0A0C3SC98"/>
<dbReference type="HOGENOM" id="CLU_091805_0_1_1"/>
<keyword evidence="5 6" id="KW-0472">Membrane</keyword>
<protein>
    <recommendedName>
        <fullName evidence="9">TspO/MBR-related protein</fullName>
    </recommendedName>
</protein>
<evidence type="ECO:0008006" key="9">
    <source>
        <dbReference type="Google" id="ProtNLM"/>
    </source>
</evidence>
<feature type="transmembrane region" description="Helical" evidence="6">
    <location>
        <begin position="123"/>
        <end position="141"/>
    </location>
</feature>
<dbReference type="GO" id="GO:0005741">
    <property type="term" value="C:mitochondrial outer membrane"/>
    <property type="evidence" value="ECO:0007669"/>
    <property type="project" value="TreeGrafter"/>
</dbReference>
<evidence type="ECO:0000256" key="6">
    <source>
        <dbReference type="SAM" id="Phobius"/>
    </source>
</evidence>
<evidence type="ECO:0000256" key="4">
    <source>
        <dbReference type="ARBA" id="ARBA00022989"/>
    </source>
</evidence>
<evidence type="ECO:0000256" key="1">
    <source>
        <dbReference type="ARBA" id="ARBA00004141"/>
    </source>
</evidence>
<evidence type="ECO:0000313" key="8">
    <source>
        <dbReference type="Proteomes" id="UP000053257"/>
    </source>
</evidence>
<dbReference type="Pfam" id="PF03073">
    <property type="entry name" value="TspO_MBR"/>
    <property type="match status" value="1"/>
</dbReference>
<dbReference type="AlphaFoldDB" id="A0A0C3SC98"/>
<dbReference type="EMBL" id="KN840452">
    <property type="protein sequence ID" value="KIP10722.1"/>
    <property type="molecule type" value="Genomic_DNA"/>
</dbReference>
<sequence length="183" mass="20261">MFILDHSSLLLAAPRNVFTAIGLPLVVGMYSGSYTPKAANGKWYNSLRFPPFRAYNSVFPFAWGGLYIAMGYASHLAVRAYDSAFLPEDLNATSTGIALYYGQLALNVIWSPLFFVKKTPSFALVDATLLTATTMWMTKVLHKPTGGATTYFLLPYCAWLSYALYLNAGVVFLNKDRNVPKDD</sequence>
<keyword evidence="8" id="KW-1185">Reference proteome</keyword>
<dbReference type="Gene3D" id="1.20.1260.100">
    <property type="entry name" value="TspO/MBR protein"/>
    <property type="match status" value="1"/>
</dbReference>
<organism evidence="7 8">
    <name type="scientific">Phlebiopsis gigantea (strain 11061_1 CR5-6)</name>
    <name type="common">White-rot fungus</name>
    <name type="synonym">Peniophora gigantea</name>
    <dbReference type="NCBI Taxonomy" id="745531"/>
    <lineage>
        <taxon>Eukaryota</taxon>
        <taxon>Fungi</taxon>
        <taxon>Dikarya</taxon>
        <taxon>Basidiomycota</taxon>
        <taxon>Agaricomycotina</taxon>
        <taxon>Agaricomycetes</taxon>
        <taxon>Polyporales</taxon>
        <taxon>Phanerochaetaceae</taxon>
        <taxon>Phlebiopsis</taxon>
    </lineage>
</organism>
<dbReference type="GO" id="GO:0033013">
    <property type="term" value="P:tetrapyrrole metabolic process"/>
    <property type="evidence" value="ECO:0007669"/>
    <property type="project" value="UniProtKB-ARBA"/>
</dbReference>
<comment type="similarity">
    <text evidence="2">Belongs to the TspO/BZRP family.</text>
</comment>
<accession>A0A0C3SC98</accession>
<feature type="transmembrane region" description="Helical" evidence="6">
    <location>
        <begin position="98"/>
        <end position="116"/>
    </location>
</feature>
<feature type="transmembrane region" description="Helical" evidence="6">
    <location>
        <begin position="12"/>
        <end position="33"/>
    </location>
</feature>